<proteinExistence type="inferred from homology"/>
<dbReference type="GO" id="GO:0005524">
    <property type="term" value="F:ATP binding"/>
    <property type="evidence" value="ECO:0007669"/>
    <property type="project" value="UniProtKB-UniRule"/>
</dbReference>
<dbReference type="InterPro" id="IPR013750">
    <property type="entry name" value="GHMP_kinase_C_dom"/>
</dbReference>
<comment type="similarity">
    <text evidence="1 9">Belongs to the GHMP kinase family. IspE subfamily.</text>
</comment>
<keyword evidence="5 9" id="KW-0547">Nucleotide-binding</keyword>
<dbReference type="PIRSF" id="PIRSF010376">
    <property type="entry name" value="IspE"/>
    <property type="match status" value="1"/>
</dbReference>
<keyword evidence="7 9" id="KW-0067">ATP-binding</keyword>
<comment type="catalytic activity">
    <reaction evidence="9">
        <text>4-CDP-2-C-methyl-D-erythritol + ATP = 4-CDP-2-C-methyl-D-erythritol 2-phosphate + ADP + H(+)</text>
        <dbReference type="Rhea" id="RHEA:18437"/>
        <dbReference type="ChEBI" id="CHEBI:15378"/>
        <dbReference type="ChEBI" id="CHEBI:30616"/>
        <dbReference type="ChEBI" id="CHEBI:57823"/>
        <dbReference type="ChEBI" id="CHEBI:57919"/>
        <dbReference type="ChEBI" id="CHEBI:456216"/>
        <dbReference type="EC" id="2.7.1.148"/>
    </reaction>
</comment>
<evidence type="ECO:0000256" key="8">
    <source>
        <dbReference type="ARBA" id="ARBA00032554"/>
    </source>
</evidence>
<dbReference type="EMBL" id="CP048409">
    <property type="protein sequence ID" value="QIA07280.1"/>
    <property type="molecule type" value="Genomic_DNA"/>
</dbReference>
<feature type="active site" evidence="9">
    <location>
        <position position="8"/>
    </location>
</feature>
<dbReference type="InterPro" id="IPR036554">
    <property type="entry name" value="GHMP_kinase_C_sf"/>
</dbReference>
<dbReference type="InterPro" id="IPR020568">
    <property type="entry name" value="Ribosomal_Su5_D2-typ_SF"/>
</dbReference>
<evidence type="ECO:0000256" key="1">
    <source>
        <dbReference type="ARBA" id="ARBA00009684"/>
    </source>
</evidence>
<comment type="pathway">
    <text evidence="9">Isoprenoid biosynthesis; isopentenyl diphosphate biosynthesis via DXP pathway; isopentenyl diphosphate from 1-deoxy-D-xylulose 5-phosphate: step 3/6.</text>
</comment>
<dbReference type="GO" id="GO:0050515">
    <property type="term" value="F:4-(cytidine 5'-diphospho)-2-C-methyl-D-erythritol kinase activity"/>
    <property type="evidence" value="ECO:0007669"/>
    <property type="project" value="UniProtKB-UniRule"/>
</dbReference>
<dbReference type="SUPFAM" id="SSF54211">
    <property type="entry name" value="Ribosomal protein S5 domain 2-like"/>
    <property type="match status" value="1"/>
</dbReference>
<feature type="domain" description="GHMP kinase N-terminal" evidence="10">
    <location>
        <begin position="63"/>
        <end position="137"/>
    </location>
</feature>
<evidence type="ECO:0000256" key="5">
    <source>
        <dbReference type="ARBA" id="ARBA00022741"/>
    </source>
</evidence>
<dbReference type="EC" id="2.7.1.148" evidence="2 9"/>
<evidence type="ECO:0000313" key="13">
    <source>
        <dbReference type="Proteomes" id="UP000474630"/>
    </source>
</evidence>
<dbReference type="UniPathway" id="UPA00056">
    <property type="reaction ID" value="UER00094"/>
</dbReference>
<protein>
    <recommendedName>
        <fullName evidence="3 9">4-diphosphocytidyl-2-C-methyl-D-erythritol kinase</fullName>
        <shortName evidence="9">CMK</shortName>
        <ecNumber evidence="2 9">2.7.1.148</ecNumber>
    </recommendedName>
    <alternativeName>
        <fullName evidence="8 9">4-(cytidine-5'-diphospho)-2-C-methyl-D-erythritol kinase</fullName>
    </alternativeName>
</protein>
<dbReference type="Gene3D" id="3.30.230.10">
    <property type="match status" value="1"/>
</dbReference>
<accession>A0A6C0RA61</accession>
<evidence type="ECO:0000256" key="4">
    <source>
        <dbReference type="ARBA" id="ARBA00022679"/>
    </source>
</evidence>
<dbReference type="InterPro" id="IPR004424">
    <property type="entry name" value="IspE"/>
</dbReference>
<dbReference type="HAMAP" id="MF_00061">
    <property type="entry name" value="IspE"/>
    <property type="match status" value="1"/>
</dbReference>
<evidence type="ECO:0000256" key="3">
    <source>
        <dbReference type="ARBA" id="ARBA00017473"/>
    </source>
</evidence>
<evidence type="ECO:0000256" key="9">
    <source>
        <dbReference type="HAMAP-Rule" id="MF_00061"/>
    </source>
</evidence>
<sequence>MITFPNAKINIGLNVVEKRPDGYHNLETIFYPVKLSDALEVIEAETTSFSSSGIKIDAEPENNLVYKAYSLLTEDFNMPPIKMHLHKVIPFGAGLGGGSADAAFALKMLNDYFGLSLSIDQLKQYAARIGADCPFFINNKPTFAHGIGDQFKSVNIDLSRYEIVIIKPPFSVSTPQAYKNIVPAKPHFNLLEIAQLPIEDWKTVVKNDFEKSVFPQFPEVENLKNKLYEAGAVYASMSGSGSAVFGIFRHSPTDLDSFIPGGIFIYR</sequence>
<evidence type="ECO:0000256" key="6">
    <source>
        <dbReference type="ARBA" id="ARBA00022777"/>
    </source>
</evidence>
<evidence type="ECO:0000313" key="12">
    <source>
        <dbReference type="EMBL" id="QIA07280.1"/>
    </source>
</evidence>
<feature type="binding site" evidence="9">
    <location>
        <begin position="90"/>
        <end position="100"/>
    </location>
    <ligand>
        <name>ATP</name>
        <dbReference type="ChEBI" id="CHEBI:30616"/>
    </ligand>
</feature>
<keyword evidence="9" id="KW-0414">Isoprene biosynthesis</keyword>
<evidence type="ECO:0000256" key="2">
    <source>
        <dbReference type="ARBA" id="ARBA00012052"/>
    </source>
</evidence>
<dbReference type="PANTHER" id="PTHR43527">
    <property type="entry name" value="4-DIPHOSPHOCYTIDYL-2-C-METHYL-D-ERYTHRITOL KINASE, CHLOROPLASTIC"/>
    <property type="match status" value="1"/>
</dbReference>
<dbReference type="Pfam" id="PF08544">
    <property type="entry name" value="GHMP_kinases_C"/>
    <property type="match status" value="1"/>
</dbReference>
<keyword evidence="6 9" id="KW-0418">Kinase</keyword>
<organism evidence="12 13">
    <name type="scientific">Draconibacterium halophilum</name>
    <dbReference type="NCBI Taxonomy" id="2706887"/>
    <lineage>
        <taxon>Bacteria</taxon>
        <taxon>Pseudomonadati</taxon>
        <taxon>Bacteroidota</taxon>
        <taxon>Bacteroidia</taxon>
        <taxon>Marinilabiliales</taxon>
        <taxon>Prolixibacteraceae</taxon>
        <taxon>Draconibacterium</taxon>
    </lineage>
</organism>
<gene>
    <name evidence="9" type="primary">ispE</name>
    <name evidence="12" type="ORF">G0Q07_05880</name>
</gene>
<dbReference type="SUPFAM" id="SSF55060">
    <property type="entry name" value="GHMP Kinase, C-terminal domain"/>
    <property type="match status" value="1"/>
</dbReference>
<name>A0A6C0RA61_9BACT</name>
<dbReference type="PANTHER" id="PTHR43527:SF2">
    <property type="entry name" value="4-DIPHOSPHOCYTIDYL-2-C-METHYL-D-ERYTHRITOL KINASE, CHLOROPLASTIC"/>
    <property type="match status" value="1"/>
</dbReference>
<dbReference type="KEGG" id="drc:G0Q07_05880"/>
<dbReference type="Gene3D" id="3.30.70.890">
    <property type="entry name" value="GHMP kinase, C-terminal domain"/>
    <property type="match status" value="1"/>
</dbReference>
<evidence type="ECO:0000256" key="7">
    <source>
        <dbReference type="ARBA" id="ARBA00022840"/>
    </source>
</evidence>
<reference evidence="12 13" key="1">
    <citation type="submission" date="2020-02" db="EMBL/GenBank/DDBJ databases">
        <title>Genome sequencing for Draconibacterium sp. strain M1.</title>
        <authorList>
            <person name="Park S.-J."/>
        </authorList>
    </citation>
    <scope>NUCLEOTIDE SEQUENCE [LARGE SCALE GENOMIC DNA]</scope>
    <source>
        <strain evidence="12 13">M1</strain>
    </source>
</reference>
<dbReference type="InterPro" id="IPR006204">
    <property type="entry name" value="GHMP_kinase_N_dom"/>
</dbReference>
<dbReference type="InterPro" id="IPR014721">
    <property type="entry name" value="Ribsml_uS5_D2-typ_fold_subgr"/>
</dbReference>
<dbReference type="Proteomes" id="UP000474630">
    <property type="component" value="Chromosome"/>
</dbReference>
<keyword evidence="4 9" id="KW-0808">Transferase</keyword>
<feature type="active site" evidence="9">
    <location>
        <position position="132"/>
    </location>
</feature>
<dbReference type="GO" id="GO:0016114">
    <property type="term" value="P:terpenoid biosynthetic process"/>
    <property type="evidence" value="ECO:0007669"/>
    <property type="project" value="UniProtKB-UniRule"/>
</dbReference>
<dbReference type="NCBIfam" id="TIGR00154">
    <property type="entry name" value="ispE"/>
    <property type="match status" value="1"/>
</dbReference>
<feature type="domain" description="GHMP kinase C-terminal" evidence="11">
    <location>
        <begin position="207"/>
        <end position="250"/>
    </location>
</feature>
<keyword evidence="13" id="KW-1185">Reference proteome</keyword>
<dbReference type="AlphaFoldDB" id="A0A6C0RA61"/>
<dbReference type="RefSeq" id="WP_163345207.1">
    <property type="nucleotide sequence ID" value="NZ_CP048409.1"/>
</dbReference>
<comment type="function">
    <text evidence="9">Catalyzes the phosphorylation of the position 2 hydroxy group of 4-diphosphocytidyl-2C-methyl-D-erythritol.</text>
</comment>
<dbReference type="Pfam" id="PF00288">
    <property type="entry name" value="GHMP_kinases_N"/>
    <property type="match status" value="1"/>
</dbReference>
<evidence type="ECO:0000259" key="11">
    <source>
        <dbReference type="Pfam" id="PF08544"/>
    </source>
</evidence>
<evidence type="ECO:0000259" key="10">
    <source>
        <dbReference type="Pfam" id="PF00288"/>
    </source>
</evidence>
<dbReference type="GO" id="GO:0019288">
    <property type="term" value="P:isopentenyl diphosphate biosynthetic process, methylerythritol 4-phosphate pathway"/>
    <property type="evidence" value="ECO:0007669"/>
    <property type="project" value="UniProtKB-UniRule"/>
</dbReference>